<accession>A0A516PWW8</accession>
<keyword evidence="4" id="KW-0547">Nucleotide-binding</keyword>
<dbReference type="KEGG" id="mik:FOE78_06925"/>
<evidence type="ECO:0000256" key="1">
    <source>
        <dbReference type="SAM" id="MobiDB-lite"/>
    </source>
</evidence>
<organism evidence="4 5">
    <name type="scientific">Microlunatus elymi</name>
    <dbReference type="NCBI Taxonomy" id="2596828"/>
    <lineage>
        <taxon>Bacteria</taxon>
        <taxon>Bacillati</taxon>
        <taxon>Actinomycetota</taxon>
        <taxon>Actinomycetes</taxon>
        <taxon>Propionibacteriales</taxon>
        <taxon>Propionibacteriaceae</taxon>
        <taxon>Microlunatus</taxon>
    </lineage>
</organism>
<feature type="region of interest" description="Disordered" evidence="1">
    <location>
        <begin position="132"/>
        <end position="158"/>
    </location>
</feature>
<dbReference type="SUPFAM" id="SSF52540">
    <property type="entry name" value="P-loop containing nucleoside triphosphate hydrolases"/>
    <property type="match status" value="1"/>
</dbReference>
<sequence length="412" mass="44669">MGLSDAIDYRRRIVDDVLDERLASDPAILITGPRGCGKTTTASRRVASVVRLDVPGEAEAFRSDPDAAIGRVAGPVLLDEWQQVPEVLAAVRRAVDAGAGPGQYLLTGSMRANRGPSLWPGTGRIARVRMEGLTQSEQRDPDGSNDVMARLLHPSDSLGRSRSKLPDYLDLAVRGGMPAVVLRGRSPLRWYADYLDQFIDRDVPETGTIAEPDRLRRYLVTLAESTAGTPTTSTLLQAARINAKTAARYDVILTEMGILEVAPTWSRNRLSRIVKQGKVYLTDTGLTAAALEVDADDLLADGGLYGRITDAFVAAQIRPALAVGSIARRLYHLRDQGGRHEIDLILDLGRRGIVAIEIKAAASVTPQDARHLAWLRDQLGDQFASGLVLHTGPDGYELGDRIVAAPISFLWS</sequence>
<dbReference type="InterPro" id="IPR041682">
    <property type="entry name" value="AAA_14"/>
</dbReference>
<dbReference type="Proteomes" id="UP000319263">
    <property type="component" value="Chromosome"/>
</dbReference>
<evidence type="ECO:0000259" key="3">
    <source>
        <dbReference type="Pfam" id="PF13635"/>
    </source>
</evidence>
<dbReference type="AlphaFoldDB" id="A0A516PWW8"/>
<feature type="domain" description="DUF4143" evidence="3">
    <location>
        <begin position="200"/>
        <end position="360"/>
    </location>
</feature>
<dbReference type="Pfam" id="PF13635">
    <property type="entry name" value="DUF4143"/>
    <property type="match status" value="1"/>
</dbReference>
<evidence type="ECO:0000313" key="4">
    <source>
        <dbReference type="EMBL" id="QDP95674.1"/>
    </source>
</evidence>
<evidence type="ECO:0000313" key="5">
    <source>
        <dbReference type="Proteomes" id="UP000319263"/>
    </source>
</evidence>
<dbReference type="Pfam" id="PF13173">
    <property type="entry name" value="AAA_14"/>
    <property type="match status" value="1"/>
</dbReference>
<dbReference type="InterPro" id="IPR025420">
    <property type="entry name" value="DUF4143"/>
</dbReference>
<name>A0A516PWW8_9ACTN</name>
<dbReference type="GO" id="GO:0005524">
    <property type="term" value="F:ATP binding"/>
    <property type="evidence" value="ECO:0007669"/>
    <property type="project" value="UniProtKB-KW"/>
</dbReference>
<reference evidence="4 5" key="1">
    <citation type="submission" date="2019-07" db="EMBL/GenBank/DDBJ databases">
        <title>Microlunatus dokdonensis sp. nov. isolated from the rhizospheric soil of the wild plant Elymus tsukushiensis.</title>
        <authorList>
            <person name="Ghim S.-Y."/>
            <person name="Hwang Y.-J."/>
            <person name="Son J.-S."/>
            <person name="Shin J.-H."/>
        </authorList>
    </citation>
    <scope>NUCLEOTIDE SEQUENCE [LARGE SCALE GENOMIC DNA]</scope>
    <source>
        <strain evidence="4 5">KUDC0627</strain>
    </source>
</reference>
<dbReference type="InterPro" id="IPR027417">
    <property type="entry name" value="P-loop_NTPase"/>
</dbReference>
<gene>
    <name evidence="4" type="ORF">FOE78_06925</name>
</gene>
<dbReference type="EMBL" id="CP041692">
    <property type="protein sequence ID" value="QDP95674.1"/>
    <property type="molecule type" value="Genomic_DNA"/>
</dbReference>
<feature type="domain" description="AAA" evidence="2">
    <location>
        <begin position="25"/>
        <end position="137"/>
    </location>
</feature>
<proteinExistence type="predicted"/>
<keyword evidence="4" id="KW-0067">ATP-binding</keyword>
<dbReference type="OrthoDB" id="128089at2"/>
<dbReference type="PANTHER" id="PTHR43566">
    <property type="entry name" value="CONSERVED PROTEIN"/>
    <property type="match status" value="1"/>
</dbReference>
<evidence type="ECO:0000259" key="2">
    <source>
        <dbReference type="Pfam" id="PF13173"/>
    </source>
</evidence>
<keyword evidence="5" id="KW-1185">Reference proteome</keyword>
<dbReference type="PANTHER" id="PTHR43566:SF2">
    <property type="entry name" value="DUF4143 DOMAIN-CONTAINING PROTEIN"/>
    <property type="match status" value="1"/>
</dbReference>
<protein>
    <submittedName>
        <fullName evidence="4">ATP-binding protein</fullName>
    </submittedName>
</protein>